<dbReference type="GO" id="GO:0005975">
    <property type="term" value="P:carbohydrate metabolic process"/>
    <property type="evidence" value="ECO:0007669"/>
    <property type="project" value="InterPro"/>
</dbReference>
<dbReference type="InterPro" id="IPR037481">
    <property type="entry name" value="LacX"/>
</dbReference>
<dbReference type="GO" id="GO:0016853">
    <property type="term" value="F:isomerase activity"/>
    <property type="evidence" value="ECO:0007669"/>
    <property type="project" value="InterPro"/>
</dbReference>
<name>A0A0R2CDB8_9LACO</name>
<dbReference type="STRING" id="1423745.GCA_001311215_00250"/>
<evidence type="ECO:0008006" key="3">
    <source>
        <dbReference type="Google" id="ProtNLM"/>
    </source>
</evidence>
<comment type="caution">
    <text evidence="1">The sequence shown here is derived from an EMBL/GenBank/DDBJ whole genome shotgun (WGS) entry which is preliminary data.</text>
</comment>
<organism evidence="1 2">
    <name type="scientific">Fructilactobacillus florum DSM 22689 = JCM 16035</name>
    <dbReference type="NCBI Taxonomy" id="1423745"/>
    <lineage>
        <taxon>Bacteria</taxon>
        <taxon>Bacillati</taxon>
        <taxon>Bacillota</taxon>
        <taxon>Bacilli</taxon>
        <taxon>Lactobacillales</taxon>
        <taxon>Lactobacillaceae</taxon>
        <taxon>Fructilactobacillus</taxon>
    </lineage>
</organism>
<dbReference type="PANTHER" id="PTHR11122:SF13">
    <property type="entry name" value="GLUCOSE-6-PHOSPHATE 1-EPIMERASE"/>
    <property type="match status" value="1"/>
</dbReference>
<dbReference type="Proteomes" id="UP000051586">
    <property type="component" value="Unassembled WGS sequence"/>
</dbReference>
<dbReference type="SUPFAM" id="SSF74650">
    <property type="entry name" value="Galactose mutarotase-like"/>
    <property type="match status" value="1"/>
</dbReference>
<evidence type="ECO:0000313" key="2">
    <source>
        <dbReference type="Proteomes" id="UP000051586"/>
    </source>
</evidence>
<gene>
    <name evidence="1" type="ORF">FC87_GL000344</name>
</gene>
<evidence type="ECO:0000313" key="1">
    <source>
        <dbReference type="EMBL" id="KRM89704.1"/>
    </source>
</evidence>
<protein>
    <recommendedName>
        <fullName evidence="3">Aldose 1-epimerase</fullName>
    </recommendedName>
</protein>
<dbReference type="InterPro" id="IPR008183">
    <property type="entry name" value="Aldose_1/G6P_1-epimerase"/>
</dbReference>
<dbReference type="Pfam" id="PF01263">
    <property type="entry name" value="Aldose_epim"/>
    <property type="match status" value="1"/>
</dbReference>
<dbReference type="InterPro" id="IPR014718">
    <property type="entry name" value="GH-type_carb-bd"/>
</dbReference>
<dbReference type="PATRIC" id="fig|1423745.4.peg.368"/>
<dbReference type="PANTHER" id="PTHR11122">
    <property type="entry name" value="APOSPORY-ASSOCIATED PROTEIN C-RELATED"/>
    <property type="match status" value="1"/>
</dbReference>
<dbReference type="EMBL" id="AYZI01000015">
    <property type="protein sequence ID" value="KRM89704.1"/>
    <property type="molecule type" value="Genomic_DNA"/>
</dbReference>
<dbReference type="RefSeq" id="WP_009166276.1">
    <property type="nucleotide sequence ID" value="NZ_AYZI01000015.1"/>
</dbReference>
<dbReference type="GO" id="GO:0030246">
    <property type="term" value="F:carbohydrate binding"/>
    <property type="evidence" value="ECO:0007669"/>
    <property type="project" value="InterPro"/>
</dbReference>
<reference evidence="1 2" key="1">
    <citation type="journal article" date="2015" name="Genome Announc.">
        <title>Expanding the biotechnology potential of lactobacilli through comparative genomics of 213 strains and associated genera.</title>
        <authorList>
            <person name="Sun Z."/>
            <person name="Harris H.M."/>
            <person name="McCann A."/>
            <person name="Guo C."/>
            <person name="Argimon S."/>
            <person name="Zhang W."/>
            <person name="Yang X."/>
            <person name="Jeffery I.B."/>
            <person name="Cooney J.C."/>
            <person name="Kagawa T.F."/>
            <person name="Liu W."/>
            <person name="Song Y."/>
            <person name="Salvetti E."/>
            <person name="Wrobel A."/>
            <person name="Rasinkangas P."/>
            <person name="Parkhill J."/>
            <person name="Rea M.C."/>
            <person name="O'Sullivan O."/>
            <person name="Ritari J."/>
            <person name="Douillard F.P."/>
            <person name="Paul Ross R."/>
            <person name="Yang R."/>
            <person name="Briner A.E."/>
            <person name="Felis G.E."/>
            <person name="de Vos W.M."/>
            <person name="Barrangou R."/>
            <person name="Klaenhammer T.R."/>
            <person name="Caufield P.W."/>
            <person name="Cui Y."/>
            <person name="Zhang H."/>
            <person name="O'Toole P.W."/>
        </authorList>
    </citation>
    <scope>NUCLEOTIDE SEQUENCE [LARGE SCALE GENOMIC DNA]</scope>
    <source>
        <strain evidence="1 2">DSM 22689</strain>
    </source>
</reference>
<accession>A0A0R2CDB8</accession>
<proteinExistence type="predicted"/>
<dbReference type="CDD" id="cd09024">
    <property type="entry name" value="Aldose_epim_lacX"/>
    <property type="match status" value="1"/>
</dbReference>
<dbReference type="Gene3D" id="2.70.98.10">
    <property type="match status" value="1"/>
</dbReference>
<sequence length="294" mass="34082">MPVILKNQFLTVKILQKGAEVVSVVNSEQLEYLWNGDPKHWKRHAPLLFPIVGRLQDDQYQYDGTIYKMYQHGFARDSNFEIESQSDTQAVFLLRPNATIKKHYPFNFRLYVTYQLLQDTLAVSMLVKNDDQHSMYFSIGAHPAFRVPLEPEHEQFSDYQVEVLPHREYSLIQLNQEGLTTSSESVCGVNTKKIGIMHCLFKDDAKIFDVEPNQKTTFRLTSQKSRHGVSVTATANQYFGLWSTYPLTSDFVCIEPWWGIADSEHSTGFLRDKQDISRLQCGEDFLANFKIKFF</sequence>
<dbReference type="AlphaFoldDB" id="A0A0R2CDB8"/>
<dbReference type="InterPro" id="IPR011013">
    <property type="entry name" value="Gal_mutarotase_sf_dom"/>
</dbReference>